<dbReference type="KEGG" id="parq:DSM112329_01259"/>
<dbReference type="Pfam" id="PF00535">
    <property type="entry name" value="Glycos_transf_2"/>
    <property type="match status" value="1"/>
</dbReference>
<dbReference type="PANTHER" id="PTHR43398:SF1">
    <property type="entry name" value="DOLICHOL-PHOSPHATE MANNOSYLTRANSFERASE SUBUNIT 1"/>
    <property type="match status" value="1"/>
</dbReference>
<dbReference type="AlphaFoldDB" id="A0AAU7AS08"/>
<dbReference type="CDD" id="cd06442">
    <property type="entry name" value="DPM1_like"/>
    <property type="match status" value="1"/>
</dbReference>
<protein>
    <submittedName>
        <fullName evidence="5">Undecaprenyl-phosphate mannosyltransferase</fullName>
        <ecNumber evidence="5">2.4.1.54</ecNumber>
    </submittedName>
</protein>
<dbReference type="RefSeq" id="WP_354700965.1">
    <property type="nucleotide sequence ID" value="NZ_CP114014.1"/>
</dbReference>
<evidence type="ECO:0000259" key="4">
    <source>
        <dbReference type="Pfam" id="PF00535"/>
    </source>
</evidence>
<dbReference type="InterPro" id="IPR029044">
    <property type="entry name" value="Nucleotide-diphossugar_trans"/>
</dbReference>
<evidence type="ECO:0000256" key="1">
    <source>
        <dbReference type="ARBA" id="ARBA00006739"/>
    </source>
</evidence>
<dbReference type="GO" id="GO:0009247">
    <property type="term" value="P:glycolipid biosynthetic process"/>
    <property type="evidence" value="ECO:0007669"/>
    <property type="project" value="TreeGrafter"/>
</dbReference>
<feature type="domain" description="Glycosyltransferase 2-like" evidence="4">
    <location>
        <begin position="22"/>
        <end position="187"/>
    </location>
</feature>
<name>A0AAU7AS08_9ACTN</name>
<dbReference type="GO" id="GO:0016020">
    <property type="term" value="C:membrane"/>
    <property type="evidence" value="ECO:0007669"/>
    <property type="project" value="GOC"/>
</dbReference>
<dbReference type="EMBL" id="CP114014">
    <property type="protein sequence ID" value="XAY04426.1"/>
    <property type="molecule type" value="Genomic_DNA"/>
</dbReference>
<dbReference type="SUPFAM" id="SSF53448">
    <property type="entry name" value="Nucleotide-diphospho-sugar transferases"/>
    <property type="match status" value="1"/>
</dbReference>
<dbReference type="FunFam" id="3.90.550.10:FF:000122">
    <property type="entry name" value="Dolichol-phosphate mannosyltransferase subunit 1"/>
    <property type="match status" value="1"/>
</dbReference>
<dbReference type="InterPro" id="IPR039528">
    <property type="entry name" value="DPM1-like"/>
</dbReference>
<accession>A0AAU7AS08</accession>
<sequence>MSLAPGCSARTAATTDAGRVIVCLPTYDEAANIEPMLAGLAHALGPDASVLVIDDGSPDGTADLAAGYGARHGGVEVLRRTRKEGLGPAYVAGFRRALATGADLIVQMDCDFSHDPGAVPRLVAATQTGDVAIGSRWVAGGSVVNWPLRRHALSRGGSLYARRVLDIDVRDLTGGFKCWRREVLEAIDLDLVRTSGYGFQIELTFRAVAAGFSVVEVPIRFTDRAAGTSKMSGHIAFEALRAVPSLRRSVLREAA</sequence>
<dbReference type="PANTHER" id="PTHR43398">
    <property type="entry name" value="DOLICHOL-PHOSPHATE MANNOSYLTRANSFERASE SUBUNIT 1"/>
    <property type="match status" value="1"/>
</dbReference>
<proteinExistence type="inferred from homology"/>
<gene>
    <name evidence="5" type="ORF">DSM112329_01259</name>
</gene>
<dbReference type="GO" id="GO:0004582">
    <property type="term" value="F:dolichyl-phosphate beta-D-mannosyltransferase activity"/>
    <property type="evidence" value="ECO:0007669"/>
    <property type="project" value="InterPro"/>
</dbReference>
<evidence type="ECO:0000256" key="3">
    <source>
        <dbReference type="ARBA" id="ARBA00022679"/>
    </source>
</evidence>
<dbReference type="InterPro" id="IPR001173">
    <property type="entry name" value="Glyco_trans_2-like"/>
</dbReference>
<dbReference type="Gene3D" id="3.90.550.10">
    <property type="entry name" value="Spore Coat Polysaccharide Biosynthesis Protein SpsA, Chain A"/>
    <property type="match status" value="1"/>
</dbReference>
<evidence type="ECO:0000313" key="5">
    <source>
        <dbReference type="EMBL" id="XAY04426.1"/>
    </source>
</evidence>
<reference evidence="5" key="1">
    <citation type="submission" date="2022-12" db="EMBL/GenBank/DDBJ databases">
        <title>Paraconexibacter alkalitolerans sp. nov. and Baekduia alba sp. nov., isolated from soil and emended description of the genera Paraconexibacter (Chun et al., 2020) and Baekduia (An et al., 2020).</title>
        <authorList>
            <person name="Vieira S."/>
            <person name="Huber K.J."/>
            <person name="Geppert A."/>
            <person name="Wolf J."/>
            <person name="Neumann-Schaal M."/>
            <person name="Muesken M."/>
            <person name="Overmann J."/>
        </authorList>
    </citation>
    <scope>NUCLEOTIDE SEQUENCE</scope>
    <source>
        <strain evidence="5">AEG42_29</strain>
    </source>
</reference>
<evidence type="ECO:0000256" key="2">
    <source>
        <dbReference type="ARBA" id="ARBA00022676"/>
    </source>
</evidence>
<comment type="similarity">
    <text evidence="1">Belongs to the glycosyltransferase 2 family.</text>
</comment>
<dbReference type="GO" id="GO:0047267">
    <property type="term" value="F:undecaprenyl-phosphate mannosyltransferase activity"/>
    <property type="evidence" value="ECO:0007669"/>
    <property type="project" value="UniProtKB-EC"/>
</dbReference>
<keyword evidence="2 5" id="KW-0328">Glycosyltransferase</keyword>
<keyword evidence="3 5" id="KW-0808">Transferase</keyword>
<organism evidence="5">
    <name type="scientific">Paraconexibacter sp. AEG42_29</name>
    <dbReference type="NCBI Taxonomy" id="2997339"/>
    <lineage>
        <taxon>Bacteria</taxon>
        <taxon>Bacillati</taxon>
        <taxon>Actinomycetota</taxon>
        <taxon>Thermoleophilia</taxon>
        <taxon>Solirubrobacterales</taxon>
        <taxon>Paraconexibacteraceae</taxon>
        <taxon>Paraconexibacter</taxon>
    </lineage>
</organism>
<dbReference type="EC" id="2.4.1.54" evidence="5"/>